<accession>G7UN52</accession>
<proteinExistence type="predicted"/>
<dbReference type="KEGG" id="psd:DSC_09540"/>
<dbReference type="Gene3D" id="3.30.2310.20">
    <property type="entry name" value="RelE-like"/>
    <property type="match status" value="1"/>
</dbReference>
<name>G7UN52_PSEUP</name>
<dbReference type="RefSeq" id="WP_014160732.1">
    <property type="nucleotide sequence ID" value="NC_016147.2"/>
</dbReference>
<keyword evidence="2" id="KW-1185">Reference proteome</keyword>
<dbReference type="Proteomes" id="UP000005870">
    <property type="component" value="Chromosome"/>
</dbReference>
<evidence type="ECO:0000313" key="2">
    <source>
        <dbReference type="Proteomes" id="UP000005870"/>
    </source>
</evidence>
<dbReference type="eggNOG" id="COG3668">
    <property type="taxonomic scope" value="Bacteria"/>
</dbReference>
<reference evidence="1 2" key="1">
    <citation type="journal article" date="2012" name="J. Bacteriol.">
        <title>Complete Genome Sequence of the BTEX-Degrading Bacterium Pseudoxanthomonas spadix BD-a59.</title>
        <authorList>
            <person name="Lee S.H."/>
            <person name="Jin H.M."/>
            <person name="Lee H.J."/>
            <person name="Kim J.M."/>
            <person name="Jeon C.O."/>
        </authorList>
    </citation>
    <scope>NUCLEOTIDE SEQUENCE [LARGE SCALE GENOMIC DNA]</scope>
    <source>
        <strain evidence="1 2">BD-a59</strain>
    </source>
</reference>
<dbReference type="InterPro" id="IPR035093">
    <property type="entry name" value="RelE/ParE_toxin_dom_sf"/>
</dbReference>
<dbReference type="AlphaFoldDB" id="G7UN52"/>
<dbReference type="REBASE" id="41732">
    <property type="entry name" value="Psp59ORF9550P"/>
</dbReference>
<organism evidence="1 2">
    <name type="scientific">Pseudoxanthomonas spadix (strain BD-a59)</name>
    <dbReference type="NCBI Taxonomy" id="1045855"/>
    <lineage>
        <taxon>Bacteria</taxon>
        <taxon>Pseudomonadati</taxon>
        <taxon>Pseudomonadota</taxon>
        <taxon>Gammaproteobacteria</taxon>
        <taxon>Lysobacterales</taxon>
        <taxon>Lysobacteraceae</taxon>
        <taxon>Pseudoxanthomonas</taxon>
    </lineage>
</organism>
<sequence length="269" mass="30753">MRFEFSPEAKAEFSDGESYYERQMPGLGARFRADVRDALKRLGHWPLAAPVERGQIRRMILSRFPYKLLYAIEPDHIYIIAVAHTPTGGGKTWLAARSVQLANTHLLRCEHSVILWLVPSRPIREQTIKALKDRRPPCHAALPEAGPITVLDLEEAKSVTGATLPEARMRGLRRQAAVFGQDARSRMAVTDRYTFAFHAQACAPSRDHDDRFGHFEFRKHFDGRIAGDDRLIGGRWANLSWARCRLVMVKGKRWEWIEEKLSSSPVRQD</sequence>
<protein>
    <submittedName>
        <fullName evidence="1">Plasmid stabilization system</fullName>
    </submittedName>
</protein>
<gene>
    <name evidence="1" type="ordered locus">DSC_09540</name>
</gene>
<dbReference type="EMBL" id="CP003093">
    <property type="protein sequence ID" value="AER56556.1"/>
    <property type="molecule type" value="Genomic_DNA"/>
</dbReference>
<dbReference type="HOGENOM" id="CLU_1033928_0_0_6"/>
<evidence type="ECO:0000313" key="1">
    <source>
        <dbReference type="EMBL" id="AER56556.1"/>
    </source>
</evidence>
<dbReference type="STRING" id="1045855.DSC_09540"/>